<evidence type="ECO:0000256" key="6">
    <source>
        <dbReference type="ARBA" id="ARBA00023136"/>
    </source>
</evidence>
<evidence type="ECO:0000256" key="9">
    <source>
        <dbReference type="SAM" id="Phobius"/>
    </source>
</evidence>
<evidence type="ECO:0000259" key="10">
    <source>
        <dbReference type="PROSITE" id="PS51123"/>
    </source>
</evidence>
<dbReference type="HOGENOM" id="CLU_016890_0_0_9"/>
<reference evidence="12" key="1">
    <citation type="journal article" date="2008" name="Genome Res.">
        <title>The genome of Pelotomaculum thermopropionicum reveals niche-associated evolution in anaerobic microbiota.</title>
        <authorList>
            <person name="Kosaka T."/>
            <person name="Kato S."/>
            <person name="Shimoyama T."/>
            <person name="Ishii S."/>
            <person name="Abe T."/>
            <person name="Watanabe K."/>
        </authorList>
    </citation>
    <scope>NUCLEOTIDE SEQUENCE [LARGE SCALE GENOMIC DNA]</scope>
    <source>
        <strain evidence="12">DSM 13744 / JCM 10971 / SI</strain>
    </source>
</reference>
<keyword evidence="11" id="KW-0966">Cell projection</keyword>
<accession>A5D0E8</accession>
<dbReference type="GO" id="GO:0005886">
    <property type="term" value="C:plasma membrane"/>
    <property type="evidence" value="ECO:0007669"/>
    <property type="project" value="UniProtKB-SubCell"/>
</dbReference>
<comment type="similarity">
    <text evidence="2">Belongs to the MotB family.</text>
</comment>
<dbReference type="InterPro" id="IPR025713">
    <property type="entry name" value="MotB-like_N_dom"/>
</dbReference>
<evidence type="ECO:0000256" key="1">
    <source>
        <dbReference type="ARBA" id="ARBA00004162"/>
    </source>
</evidence>
<keyword evidence="6 7" id="KW-0472">Membrane</keyword>
<dbReference type="eggNOG" id="COG1360">
    <property type="taxonomic scope" value="Bacteria"/>
</dbReference>
<evidence type="ECO:0000256" key="7">
    <source>
        <dbReference type="PROSITE-ProRule" id="PRU00473"/>
    </source>
</evidence>
<dbReference type="CDD" id="cd07185">
    <property type="entry name" value="OmpA_C-like"/>
    <property type="match status" value="1"/>
</dbReference>
<keyword evidence="11" id="KW-0282">Flagellum</keyword>
<keyword evidence="11" id="KW-0969">Cilium</keyword>
<dbReference type="AlphaFoldDB" id="A5D0E8"/>
<dbReference type="Proteomes" id="UP000006556">
    <property type="component" value="Chromosome"/>
</dbReference>
<dbReference type="PANTHER" id="PTHR30329:SF21">
    <property type="entry name" value="LIPOPROTEIN YIAD-RELATED"/>
    <property type="match status" value="1"/>
</dbReference>
<dbReference type="PANTHER" id="PTHR30329">
    <property type="entry name" value="STATOR ELEMENT OF FLAGELLAR MOTOR COMPLEX"/>
    <property type="match status" value="1"/>
</dbReference>
<evidence type="ECO:0000313" key="11">
    <source>
        <dbReference type="EMBL" id="BAF60299.1"/>
    </source>
</evidence>
<proteinExistence type="inferred from homology"/>
<keyword evidence="5 9" id="KW-1133">Transmembrane helix</keyword>
<gene>
    <name evidence="11" type="primary">MotB</name>
    <name evidence="11" type="ordered locus">PTH_2118</name>
</gene>
<dbReference type="Pfam" id="PF13677">
    <property type="entry name" value="MotB_plug"/>
    <property type="match status" value="1"/>
</dbReference>
<organism evidence="11 12">
    <name type="scientific">Pelotomaculum thermopropionicum (strain DSM 13744 / JCM 10971 / SI)</name>
    <dbReference type="NCBI Taxonomy" id="370438"/>
    <lineage>
        <taxon>Bacteria</taxon>
        <taxon>Bacillati</taxon>
        <taxon>Bacillota</taxon>
        <taxon>Clostridia</taxon>
        <taxon>Eubacteriales</taxon>
        <taxon>Desulfotomaculaceae</taxon>
        <taxon>Pelotomaculum</taxon>
    </lineage>
</organism>
<evidence type="ECO:0000313" key="12">
    <source>
        <dbReference type="Proteomes" id="UP000006556"/>
    </source>
</evidence>
<sequence length="255" mass="28036">MIRKKQGQSQKSGKAGHERWLLTYSDLITLLMIFFVVMYSLSSINARKFKAIAMSLASAMGGGQSVMTEPGASLAPGVSGSSLPADLGQAAAEAADLESLRRELQEYIEQNGLTGRVSVNLEERGLVLSFLDVALFPLGSARLTPEAQETVGKIGKILLKAPNYIRVEGHTDNLPINTREFPSNWELSVARATSVVQELIHKLNFPPERLSATGYGEFRPRMPNDSAEHRQQNRRVDLVILRSKYETAEPMAVKP</sequence>
<feature type="transmembrane region" description="Helical" evidence="9">
    <location>
        <begin position="21"/>
        <end position="41"/>
    </location>
</feature>
<dbReference type="KEGG" id="pth:PTH_2118"/>
<dbReference type="InterPro" id="IPR050330">
    <property type="entry name" value="Bact_OuterMem_StrucFunc"/>
</dbReference>
<dbReference type="Pfam" id="PF00691">
    <property type="entry name" value="OmpA"/>
    <property type="match status" value="1"/>
</dbReference>
<protein>
    <submittedName>
        <fullName evidence="11">Flagellar motor protein</fullName>
    </submittedName>
</protein>
<name>A5D0E8_PELTS</name>
<evidence type="ECO:0000256" key="3">
    <source>
        <dbReference type="ARBA" id="ARBA00022475"/>
    </source>
</evidence>
<evidence type="ECO:0000256" key="2">
    <source>
        <dbReference type="ARBA" id="ARBA00008914"/>
    </source>
</evidence>
<dbReference type="Gene3D" id="3.30.1330.60">
    <property type="entry name" value="OmpA-like domain"/>
    <property type="match status" value="1"/>
</dbReference>
<feature type="domain" description="OmpA-like" evidence="10">
    <location>
        <begin position="123"/>
        <end position="244"/>
    </location>
</feature>
<keyword evidence="12" id="KW-1185">Reference proteome</keyword>
<dbReference type="EMBL" id="AP009389">
    <property type="protein sequence ID" value="BAF60299.1"/>
    <property type="molecule type" value="Genomic_DNA"/>
</dbReference>
<evidence type="ECO:0000256" key="4">
    <source>
        <dbReference type="ARBA" id="ARBA00022692"/>
    </source>
</evidence>
<keyword evidence="3" id="KW-1003">Cell membrane</keyword>
<feature type="compositionally biased region" description="Basic and acidic residues" evidence="8">
    <location>
        <begin position="218"/>
        <end position="233"/>
    </location>
</feature>
<dbReference type="InterPro" id="IPR036737">
    <property type="entry name" value="OmpA-like_sf"/>
</dbReference>
<dbReference type="InterPro" id="IPR006665">
    <property type="entry name" value="OmpA-like"/>
</dbReference>
<evidence type="ECO:0000256" key="8">
    <source>
        <dbReference type="SAM" id="MobiDB-lite"/>
    </source>
</evidence>
<dbReference type="STRING" id="370438.PTH_2118"/>
<dbReference type="PROSITE" id="PS51123">
    <property type="entry name" value="OMPA_2"/>
    <property type="match status" value="1"/>
</dbReference>
<keyword evidence="4 9" id="KW-0812">Transmembrane</keyword>
<evidence type="ECO:0000256" key="5">
    <source>
        <dbReference type="ARBA" id="ARBA00022989"/>
    </source>
</evidence>
<dbReference type="SUPFAM" id="SSF103088">
    <property type="entry name" value="OmpA-like"/>
    <property type="match status" value="1"/>
</dbReference>
<feature type="region of interest" description="Disordered" evidence="8">
    <location>
        <begin position="214"/>
        <end position="233"/>
    </location>
</feature>
<comment type="subcellular location">
    <subcellularLocation>
        <location evidence="1">Cell membrane</location>
        <topology evidence="1">Single-pass membrane protein</topology>
    </subcellularLocation>
</comment>